<comment type="caution">
    <text evidence="1">The sequence shown here is derived from an EMBL/GenBank/DDBJ whole genome shotgun (WGS) entry which is preliminary data.</text>
</comment>
<organism evidence="1 2">
    <name type="scientific">Cryptolaemus montrouzieri</name>
    <dbReference type="NCBI Taxonomy" id="559131"/>
    <lineage>
        <taxon>Eukaryota</taxon>
        <taxon>Metazoa</taxon>
        <taxon>Ecdysozoa</taxon>
        <taxon>Arthropoda</taxon>
        <taxon>Hexapoda</taxon>
        <taxon>Insecta</taxon>
        <taxon>Pterygota</taxon>
        <taxon>Neoptera</taxon>
        <taxon>Endopterygota</taxon>
        <taxon>Coleoptera</taxon>
        <taxon>Polyphaga</taxon>
        <taxon>Cucujiformia</taxon>
        <taxon>Coccinelloidea</taxon>
        <taxon>Coccinellidae</taxon>
        <taxon>Scymninae</taxon>
        <taxon>Scymnini</taxon>
        <taxon>Cryptolaemus</taxon>
    </lineage>
</organism>
<gene>
    <name evidence="1" type="ORF">HHI36_016998</name>
</gene>
<dbReference type="AlphaFoldDB" id="A0ABD2NLC3"/>
<proteinExistence type="predicted"/>
<dbReference type="PANTHER" id="PTHR33480">
    <property type="entry name" value="SET DOMAIN-CONTAINING PROTEIN-RELATED"/>
    <property type="match status" value="1"/>
</dbReference>
<name>A0ABD2NLC3_9CUCU</name>
<sequence>MRPDEISFTAKKDILICAFGARYLKTFNKFIAAEAEADSKVLIRLIESLWRFEVSSQAANDLGMQKWNKITLVSLASDVKKLRDYPIRRAHSAIDEFRNNSESMSTYRTLVGELQRLPLHIYENCCTNSQNYKEFLDIEMKDIIEHVTYNLLHLLFYTENEAILRNYKLKLFEAIALWTHDLLPDIAAVCNARKESTP</sequence>
<evidence type="ECO:0000313" key="2">
    <source>
        <dbReference type="Proteomes" id="UP001516400"/>
    </source>
</evidence>
<evidence type="ECO:0000313" key="1">
    <source>
        <dbReference type="EMBL" id="KAL3279488.1"/>
    </source>
</evidence>
<keyword evidence="2" id="KW-1185">Reference proteome</keyword>
<reference evidence="1 2" key="1">
    <citation type="journal article" date="2021" name="BMC Biol.">
        <title>Horizontally acquired antibacterial genes associated with adaptive radiation of ladybird beetles.</title>
        <authorList>
            <person name="Li H.S."/>
            <person name="Tang X.F."/>
            <person name="Huang Y.H."/>
            <person name="Xu Z.Y."/>
            <person name="Chen M.L."/>
            <person name="Du X.Y."/>
            <person name="Qiu B.Y."/>
            <person name="Chen P.T."/>
            <person name="Zhang W."/>
            <person name="Slipinski A."/>
            <person name="Escalona H.E."/>
            <person name="Waterhouse R.M."/>
            <person name="Zwick A."/>
            <person name="Pang H."/>
        </authorList>
    </citation>
    <scope>NUCLEOTIDE SEQUENCE [LARGE SCALE GENOMIC DNA]</scope>
    <source>
        <strain evidence="1">SYSU2018</strain>
    </source>
</reference>
<dbReference type="Proteomes" id="UP001516400">
    <property type="component" value="Unassembled WGS sequence"/>
</dbReference>
<protein>
    <submittedName>
        <fullName evidence="1">Uncharacterized protein</fullName>
    </submittedName>
</protein>
<dbReference type="EMBL" id="JABFTP020000124">
    <property type="protein sequence ID" value="KAL3279488.1"/>
    <property type="molecule type" value="Genomic_DNA"/>
</dbReference>
<accession>A0ABD2NLC3</accession>